<feature type="compositionally biased region" description="Basic and acidic residues" evidence="1">
    <location>
        <begin position="686"/>
        <end position="716"/>
    </location>
</feature>
<dbReference type="PANTHER" id="PTHR34985:SF1">
    <property type="entry name" value="SLR0554 PROTEIN"/>
    <property type="match status" value="1"/>
</dbReference>
<evidence type="ECO:0000313" key="4">
    <source>
        <dbReference type="EMBL" id="AUB41301.1"/>
    </source>
</evidence>
<evidence type="ECO:0000313" key="5">
    <source>
        <dbReference type="Proteomes" id="UP000232003"/>
    </source>
</evidence>
<dbReference type="InterPro" id="IPR034154">
    <property type="entry name" value="TOPRIM_DnaG/twinkle"/>
</dbReference>
<dbReference type="PANTHER" id="PTHR34985">
    <property type="entry name" value="SLR0554 PROTEIN"/>
    <property type="match status" value="1"/>
</dbReference>
<evidence type="ECO:0000259" key="3">
    <source>
        <dbReference type="Pfam" id="PF12965"/>
    </source>
</evidence>
<proteinExistence type="predicted"/>
<dbReference type="InterPro" id="IPR024385">
    <property type="entry name" value="DUF3854"/>
</dbReference>
<dbReference type="InterPro" id="IPR007936">
    <property type="entry name" value="VapE-like_dom"/>
</dbReference>
<reference evidence="4 5" key="1">
    <citation type="submission" date="2017-11" db="EMBL/GenBank/DDBJ databases">
        <title>Complete genome of a free-living desiccation-tolerant cyanobacterium and its photosynthetic adaptation to extreme terrestrial habitat.</title>
        <authorList>
            <person name="Shang J."/>
        </authorList>
    </citation>
    <scope>NUCLEOTIDE SEQUENCE [LARGE SCALE GENOMIC DNA]</scope>
    <source>
        <strain evidence="4 5">CCNUN1</strain>
    </source>
</reference>
<name>A0A2K8T0V0_9NOSO</name>
<dbReference type="Pfam" id="PF12965">
    <property type="entry name" value="DUF3854"/>
    <property type="match status" value="1"/>
</dbReference>
<dbReference type="OrthoDB" id="9763644at2"/>
<feature type="domain" description="DUF3854" evidence="3">
    <location>
        <begin position="120"/>
        <end position="234"/>
    </location>
</feature>
<keyword evidence="5" id="KW-1185">Reference proteome</keyword>
<dbReference type="KEGG" id="nfl:COO91_07349"/>
<evidence type="ECO:0000259" key="2">
    <source>
        <dbReference type="Pfam" id="PF05272"/>
    </source>
</evidence>
<feature type="region of interest" description="Disordered" evidence="1">
    <location>
        <begin position="684"/>
        <end position="738"/>
    </location>
</feature>
<dbReference type="Gene3D" id="3.40.1360.10">
    <property type="match status" value="1"/>
</dbReference>
<protein>
    <submittedName>
        <fullName evidence="4">DNA primase</fullName>
    </submittedName>
</protein>
<dbReference type="EMBL" id="CP024785">
    <property type="protein sequence ID" value="AUB41301.1"/>
    <property type="molecule type" value="Genomic_DNA"/>
</dbReference>
<dbReference type="Pfam" id="PF05272">
    <property type="entry name" value="VapE-like_dom"/>
    <property type="match status" value="1"/>
</dbReference>
<dbReference type="CDD" id="cd01029">
    <property type="entry name" value="TOPRIM_primases"/>
    <property type="match status" value="1"/>
</dbReference>
<dbReference type="RefSeq" id="WP_100901744.1">
    <property type="nucleotide sequence ID" value="NZ_CAWNNC010000001.1"/>
</dbReference>
<dbReference type="Proteomes" id="UP000232003">
    <property type="component" value="Chromosome"/>
</dbReference>
<sequence>MILSTLSVVNGVLERHWKEFKSSAISDTIIDLNFRTIEDSRELDRVLNRNTKSRRKHSDHLVPAWCVSGVDPLTGENTLEGVQVKPDTPSSDKKGKLQKYIGATGANTAPLFLNTGIENFWKAIIEDKSKPVLITEGAKKAGAGLALGIPTISIPGVTTCRKNGRLHYWLEAFAGFGRTFYLAFDADIIDKRPVQYALISLARDLSATGSKVMIITLPSLELKGMDDFIATKGGDEFKKLIDEASTIEEWKKELDEKRKAQEIEFDDEERKSRMSRAYKIISQGWGDSIRLNTLKKYIEFDNSRMDLDLLKLYIALEFDMDISKEDAHSIVMSIAKANAYNPVVEYLDDLEARFPSPDLSILNNLALRYFGTNDPLHNTYIKKSLIAAVSRARRPGEKAEDICVLVGEQGLRKSTFWKELFGADWFTDELSDSSEKDELMKLHYFWGIELAEIEHIYKKKDVSSFKKFLSNTVDPFRIPYDREIKEHPRACLLVATSNEQELLNDPTGSRRFFVVPVLKEIPIEELIRERDLIWAAANQLYQMGHQWWLTRAESAQQAEANKDYQTSDPWEEKVLSFIRGRDWVTTHDILFTALGIETGRQDIMSQKRVAGIMKINGWHKQRKWIDGHALQTWVRKVEKTSGSCGSCGSNQSAQGFEHDPHTKTYVDHVDHIEPDKVSFVTNEQFSDPHDPHTKTYVDHLEPSHSKNDPHDPHDPHTFQTFPEKNSVQHEPTEKPNTISSKKDFNFWLIDPTPLSLHIATHLGDIICTATPVATILNAAKMPGGYECLMTWQWPTGGQAQTTVGLTEAGDFEEGAKKIAKEWLKKQEPWQPQVNRDAMYGGELVKIVGRWQGKWQVELSSGRFQYVRANQLSQPKNP</sequence>
<dbReference type="AlphaFoldDB" id="A0A2K8T0V0"/>
<organism evidence="4 5">
    <name type="scientific">Nostoc flagelliforme CCNUN1</name>
    <dbReference type="NCBI Taxonomy" id="2038116"/>
    <lineage>
        <taxon>Bacteria</taxon>
        <taxon>Bacillati</taxon>
        <taxon>Cyanobacteriota</taxon>
        <taxon>Cyanophyceae</taxon>
        <taxon>Nostocales</taxon>
        <taxon>Nostocaceae</taxon>
        <taxon>Nostoc</taxon>
    </lineage>
</organism>
<evidence type="ECO:0000256" key="1">
    <source>
        <dbReference type="SAM" id="MobiDB-lite"/>
    </source>
</evidence>
<gene>
    <name evidence="4" type="ORF">COO91_07349</name>
</gene>
<accession>A0A2K8T0V0</accession>
<feature type="domain" description="Virulence-associated protein E-like" evidence="2">
    <location>
        <begin position="361"/>
        <end position="565"/>
    </location>
</feature>